<dbReference type="KEGG" id="dae:Dtox_0823"/>
<dbReference type="SUPFAM" id="SSF53163">
    <property type="entry name" value="HybD-like"/>
    <property type="match status" value="1"/>
</dbReference>
<gene>
    <name evidence="1" type="ordered locus">Dtox_0823</name>
</gene>
<dbReference type="InterPro" id="IPR009665">
    <property type="entry name" value="YyaC"/>
</dbReference>
<dbReference type="AlphaFoldDB" id="C8W267"/>
<keyword evidence="2" id="KW-1185">Reference proteome</keyword>
<dbReference type="Pfam" id="PF06866">
    <property type="entry name" value="DUF1256"/>
    <property type="match status" value="1"/>
</dbReference>
<evidence type="ECO:0000313" key="2">
    <source>
        <dbReference type="Proteomes" id="UP000002217"/>
    </source>
</evidence>
<dbReference type="InterPro" id="IPR023430">
    <property type="entry name" value="Pept_HybD-like_dom_sf"/>
</dbReference>
<proteinExistence type="predicted"/>
<sequence length="198" mass="22484">MQDMVVRKEFLIDCRKKNACMKMCEKLKKLLPPEREITFLCIGTDRVLADIYGPLVGSLLSDMGMKNILGMIGQPVHAKNLSTYAAGIPREHFVIAFDAMSGREENLGKIRIRRGRCYPGTGIKKKLLPVGDLTVSFNIAVEREWGLDLNVDPEMIWRGATVTAGMIVRTIRELENVKKPEKFGFRMFSRSYRQILFG</sequence>
<dbReference type="Proteomes" id="UP000002217">
    <property type="component" value="Chromosome"/>
</dbReference>
<dbReference type="STRING" id="485916.Dtox_0823"/>
<protein>
    <recommendedName>
        <fullName evidence="3">Sporulation protein YyaC</fullName>
    </recommendedName>
</protein>
<reference evidence="1 2" key="1">
    <citation type="journal article" date="2009" name="Stand. Genomic Sci.">
        <title>Complete genome sequence of Desulfotomaculum acetoxidans type strain (5575).</title>
        <authorList>
            <person name="Spring S."/>
            <person name="Lapidus A."/>
            <person name="Schroder M."/>
            <person name="Gleim D."/>
            <person name="Sims D."/>
            <person name="Meincke L."/>
            <person name="Glavina Del Rio T."/>
            <person name="Tice H."/>
            <person name="Copeland A."/>
            <person name="Cheng J.F."/>
            <person name="Lucas S."/>
            <person name="Chen F."/>
            <person name="Nolan M."/>
            <person name="Bruce D."/>
            <person name="Goodwin L."/>
            <person name="Pitluck S."/>
            <person name="Ivanova N."/>
            <person name="Mavromatis K."/>
            <person name="Mikhailova N."/>
            <person name="Pati A."/>
            <person name="Chen A."/>
            <person name="Palaniappan K."/>
            <person name="Land M."/>
            <person name="Hauser L."/>
            <person name="Chang Y.J."/>
            <person name="Jeffries C.D."/>
            <person name="Chain P."/>
            <person name="Saunders E."/>
            <person name="Brettin T."/>
            <person name="Detter J.C."/>
            <person name="Goker M."/>
            <person name="Bristow J."/>
            <person name="Eisen J.A."/>
            <person name="Markowitz V."/>
            <person name="Hugenholtz P."/>
            <person name="Kyrpides N.C."/>
            <person name="Klenk H.P."/>
            <person name="Han C."/>
        </authorList>
    </citation>
    <scope>NUCLEOTIDE SEQUENCE [LARGE SCALE GENOMIC DNA]</scope>
    <source>
        <strain evidence="2">ATCC 49208 / DSM 771 / VKM B-1644</strain>
    </source>
</reference>
<evidence type="ECO:0008006" key="3">
    <source>
        <dbReference type="Google" id="ProtNLM"/>
    </source>
</evidence>
<dbReference type="EMBL" id="CP001720">
    <property type="protein sequence ID" value="ACV61731.1"/>
    <property type="molecule type" value="Genomic_DNA"/>
</dbReference>
<accession>C8W267</accession>
<organism evidence="1 2">
    <name type="scientific">Desulfofarcimen acetoxidans (strain ATCC 49208 / DSM 771 / KCTC 5769 / VKM B-1644 / 5575)</name>
    <name type="common">Desulfotomaculum acetoxidans</name>
    <dbReference type="NCBI Taxonomy" id="485916"/>
    <lineage>
        <taxon>Bacteria</taxon>
        <taxon>Bacillati</taxon>
        <taxon>Bacillota</taxon>
        <taxon>Clostridia</taxon>
        <taxon>Eubacteriales</taxon>
        <taxon>Peptococcaceae</taxon>
        <taxon>Desulfofarcimen</taxon>
    </lineage>
</organism>
<name>C8W267_DESAS</name>
<dbReference type="HOGENOM" id="CLU_104063_1_0_9"/>
<evidence type="ECO:0000313" key="1">
    <source>
        <dbReference type="EMBL" id="ACV61731.1"/>
    </source>
</evidence>